<protein>
    <submittedName>
        <fullName evidence="3">ParB domain protein nuclease</fullName>
    </submittedName>
</protein>
<feature type="domain" description="ParB-like N-terminal" evidence="2">
    <location>
        <begin position="9"/>
        <end position="96"/>
    </location>
</feature>
<gene>
    <name evidence="3" type="ORF">CfE428DRAFT_1341</name>
</gene>
<dbReference type="AlphaFoldDB" id="B4CXQ0"/>
<dbReference type="Pfam" id="PF02195">
    <property type="entry name" value="ParB_N"/>
    <property type="match status" value="1"/>
</dbReference>
<dbReference type="Gene3D" id="3.90.1530.10">
    <property type="entry name" value="Conserved hypothetical protein from pyrococcus furiosus pfu- 392566-001, ParB domain"/>
    <property type="match status" value="1"/>
</dbReference>
<dbReference type="PANTHER" id="PTHR33375:SF1">
    <property type="entry name" value="CHROMOSOME-PARTITIONING PROTEIN PARB-RELATED"/>
    <property type="match status" value="1"/>
</dbReference>
<dbReference type="PANTHER" id="PTHR33375">
    <property type="entry name" value="CHROMOSOME-PARTITIONING PROTEIN PARB-RELATED"/>
    <property type="match status" value="1"/>
</dbReference>
<dbReference type="RefSeq" id="WP_006978667.1">
    <property type="nucleotide sequence ID" value="NZ_ABVL01000003.1"/>
</dbReference>
<dbReference type="EMBL" id="ABVL01000003">
    <property type="protein sequence ID" value="EDY21048.1"/>
    <property type="molecule type" value="Genomic_DNA"/>
</dbReference>
<evidence type="ECO:0000256" key="1">
    <source>
        <dbReference type="SAM" id="MobiDB-lite"/>
    </source>
</evidence>
<proteinExistence type="predicted"/>
<dbReference type="GO" id="GO:0007059">
    <property type="term" value="P:chromosome segregation"/>
    <property type="evidence" value="ECO:0007669"/>
    <property type="project" value="TreeGrafter"/>
</dbReference>
<comment type="caution">
    <text evidence="3">The sequence shown here is derived from an EMBL/GenBank/DDBJ whole genome shotgun (WGS) entry which is preliminary data.</text>
</comment>
<feature type="region of interest" description="Disordered" evidence="1">
    <location>
        <begin position="214"/>
        <end position="268"/>
    </location>
</feature>
<organism evidence="3 4">
    <name type="scientific">Chthoniobacter flavus Ellin428</name>
    <dbReference type="NCBI Taxonomy" id="497964"/>
    <lineage>
        <taxon>Bacteria</taxon>
        <taxon>Pseudomonadati</taxon>
        <taxon>Verrucomicrobiota</taxon>
        <taxon>Spartobacteria</taxon>
        <taxon>Chthoniobacterales</taxon>
        <taxon>Chthoniobacteraceae</taxon>
        <taxon>Chthoniobacter</taxon>
    </lineage>
</organism>
<dbReference type="eggNOG" id="COG1475">
    <property type="taxonomic scope" value="Bacteria"/>
</dbReference>
<keyword evidence="4" id="KW-1185">Reference proteome</keyword>
<accession>B4CXQ0</accession>
<name>B4CXQ0_9BACT</name>
<dbReference type="CDD" id="cd16403">
    <property type="entry name" value="ParB_N_like_MT"/>
    <property type="match status" value="1"/>
</dbReference>
<evidence type="ECO:0000313" key="4">
    <source>
        <dbReference type="Proteomes" id="UP000005824"/>
    </source>
</evidence>
<dbReference type="STRING" id="497964.CfE428DRAFT_1341"/>
<dbReference type="GO" id="GO:0005694">
    <property type="term" value="C:chromosome"/>
    <property type="evidence" value="ECO:0007669"/>
    <property type="project" value="TreeGrafter"/>
</dbReference>
<dbReference type="GO" id="GO:0045881">
    <property type="term" value="P:positive regulation of sporulation resulting in formation of a cellular spore"/>
    <property type="evidence" value="ECO:0007669"/>
    <property type="project" value="TreeGrafter"/>
</dbReference>
<dbReference type="InterPro" id="IPR050336">
    <property type="entry name" value="Chromosome_partition/occlusion"/>
</dbReference>
<dbReference type="SMART" id="SM00470">
    <property type="entry name" value="ParB"/>
    <property type="match status" value="1"/>
</dbReference>
<evidence type="ECO:0000313" key="3">
    <source>
        <dbReference type="EMBL" id="EDY21048.1"/>
    </source>
</evidence>
<dbReference type="InterPro" id="IPR036086">
    <property type="entry name" value="ParB/Sulfiredoxin_sf"/>
</dbReference>
<dbReference type="Proteomes" id="UP000005824">
    <property type="component" value="Unassembled WGS sequence"/>
</dbReference>
<dbReference type="InterPro" id="IPR003115">
    <property type="entry name" value="ParB_N"/>
</dbReference>
<dbReference type="SUPFAM" id="SSF110849">
    <property type="entry name" value="ParB/Sulfiredoxin"/>
    <property type="match status" value="1"/>
</dbReference>
<evidence type="ECO:0000259" key="2">
    <source>
        <dbReference type="SMART" id="SM00470"/>
    </source>
</evidence>
<dbReference type="InParanoid" id="B4CXQ0"/>
<sequence>MKVHCAHNALVDPATLKPNPANPNRHSAHQIQLLASIIQEQGWRGPITVSKRSGMIVRGHGRLEAALLMGAEKVPVDYQDYASEAEELADLLADNRLSELAELDEDDLKRVIEAIRTSDPSFDVELTGFMEDEIARLYDEKPEDDVETVPRMEIQAFEHHDYLAFFFHDLRDWMLALQLLGVREVDFSITRKTKKIGLGRVLHGKRLLELARKAAAASGNQPSLPEGLAGTDPTEPAPGDHVPQPPTGDHQPSPVPDGDARRPRKRAG</sequence>
<reference evidence="3 4" key="1">
    <citation type="journal article" date="2011" name="J. Bacteriol.">
        <title>Genome sequence of Chthoniobacter flavus Ellin428, an aerobic heterotrophic soil bacterium.</title>
        <authorList>
            <person name="Kant R."/>
            <person name="van Passel M.W."/>
            <person name="Palva A."/>
            <person name="Lucas S."/>
            <person name="Lapidus A."/>
            <person name="Glavina Del Rio T."/>
            <person name="Dalin E."/>
            <person name="Tice H."/>
            <person name="Bruce D."/>
            <person name="Goodwin L."/>
            <person name="Pitluck S."/>
            <person name="Larimer F.W."/>
            <person name="Land M.L."/>
            <person name="Hauser L."/>
            <person name="Sangwan P."/>
            <person name="de Vos W.M."/>
            <person name="Janssen P.H."/>
            <person name="Smidt H."/>
        </authorList>
    </citation>
    <scope>NUCLEOTIDE SEQUENCE [LARGE SCALE GENOMIC DNA]</scope>
    <source>
        <strain evidence="3 4">Ellin428</strain>
    </source>
</reference>